<evidence type="ECO:0000256" key="6">
    <source>
        <dbReference type="ARBA" id="ARBA00022989"/>
    </source>
</evidence>
<accession>A0ABP7US44</accession>
<evidence type="ECO:0000313" key="9">
    <source>
        <dbReference type="EMBL" id="GAA4049485.1"/>
    </source>
</evidence>
<dbReference type="EMBL" id="BAABCS010000015">
    <property type="protein sequence ID" value="GAA4049485.1"/>
    <property type="molecule type" value="Genomic_DNA"/>
</dbReference>
<dbReference type="NCBIfam" id="TIGR04128">
    <property type="entry name" value="exoso_Fjoh_1448"/>
    <property type="match status" value="1"/>
</dbReference>
<keyword evidence="2" id="KW-1003">Cell membrane</keyword>
<keyword evidence="7 8" id="KW-0472">Membrane</keyword>
<sequence>MKDYIVQFKPFLVFLAKFLLSYFVLTLLYQSYLNQFDEKSFEVDGFTQIVANQSQKMLSIFDDNSYTIPNLKESSVKLFYHDKWVARIIEGCNAVSVMILFISFVIAFTGKFKQTLTFILIGTIIIHFFNVLRIALLCMAIFHFPKYEHILHGVVFPLFIYGIVFLLWVIWVNKYSSYATISIKK</sequence>
<feature type="transmembrane region" description="Helical" evidence="8">
    <location>
        <begin position="12"/>
        <end position="32"/>
    </location>
</feature>
<gene>
    <name evidence="9" type="primary">xrtF</name>
    <name evidence="9" type="ORF">GCM10022388_14260</name>
</gene>
<organism evidence="9 10">
    <name type="scientific">Flavobacterium chungnamense</name>
    <dbReference type="NCBI Taxonomy" id="706182"/>
    <lineage>
        <taxon>Bacteria</taxon>
        <taxon>Pseudomonadati</taxon>
        <taxon>Bacteroidota</taxon>
        <taxon>Flavobacteriia</taxon>
        <taxon>Flavobacteriales</taxon>
        <taxon>Flavobacteriaceae</taxon>
        <taxon>Flavobacterium</taxon>
    </lineage>
</organism>
<keyword evidence="10" id="KW-1185">Reference proteome</keyword>
<evidence type="ECO:0000256" key="1">
    <source>
        <dbReference type="ARBA" id="ARBA00004651"/>
    </source>
</evidence>
<evidence type="ECO:0000256" key="8">
    <source>
        <dbReference type="SAM" id="Phobius"/>
    </source>
</evidence>
<evidence type="ECO:0000313" key="10">
    <source>
        <dbReference type="Proteomes" id="UP001500426"/>
    </source>
</evidence>
<evidence type="ECO:0000256" key="2">
    <source>
        <dbReference type="ARBA" id="ARBA00022475"/>
    </source>
</evidence>
<feature type="transmembrane region" description="Helical" evidence="8">
    <location>
        <begin position="118"/>
        <end position="144"/>
    </location>
</feature>
<keyword evidence="5" id="KW-0378">Hydrolase</keyword>
<evidence type="ECO:0000256" key="5">
    <source>
        <dbReference type="ARBA" id="ARBA00022801"/>
    </source>
</evidence>
<feature type="transmembrane region" description="Helical" evidence="8">
    <location>
        <begin position="84"/>
        <end position="106"/>
    </location>
</feature>
<name>A0ABP7US44_9FLAO</name>
<dbReference type="RefSeq" id="WP_345092804.1">
    <property type="nucleotide sequence ID" value="NZ_BAABCS010000015.1"/>
</dbReference>
<evidence type="ECO:0000256" key="7">
    <source>
        <dbReference type="ARBA" id="ARBA00023136"/>
    </source>
</evidence>
<protein>
    <submittedName>
        <fullName evidence="9">Exosortase family protein XrtF</fullName>
    </submittedName>
</protein>
<reference evidence="10" key="1">
    <citation type="journal article" date="2019" name="Int. J. Syst. Evol. Microbiol.">
        <title>The Global Catalogue of Microorganisms (GCM) 10K type strain sequencing project: providing services to taxonomists for standard genome sequencing and annotation.</title>
        <authorList>
            <consortium name="The Broad Institute Genomics Platform"/>
            <consortium name="The Broad Institute Genome Sequencing Center for Infectious Disease"/>
            <person name="Wu L."/>
            <person name="Ma J."/>
        </authorList>
    </citation>
    <scope>NUCLEOTIDE SEQUENCE [LARGE SCALE GENOMIC DNA]</scope>
    <source>
        <strain evidence="10">JCM 17068</strain>
    </source>
</reference>
<keyword evidence="4 8" id="KW-0812">Transmembrane</keyword>
<keyword evidence="6 8" id="KW-1133">Transmembrane helix</keyword>
<evidence type="ECO:0000256" key="4">
    <source>
        <dbReference type="ARBA" id="ARBA00022692"/>
    </source>
</evidence>
<feature type="transmembrane region" description="Helical" evidence="8">
    <location>
        <begin position="150"/>
        <end position="172"/>
    </location>
</feature>
<keyword evidence="3" id="KW-0645">Protease</keyword>
<dbReference type="InterPro" id="IPR019127">
    <property type="entry name" value="Exosortase"/>
</dbReference>
<dbReference type="Proteomes" id="UP001500426">
    <property type="component" value="Unassembled WGS sequence"/>
</dbReference>
<dbReference type="InterPro" id="IPR026392">
    <property type="entry name" value="Exo/Archaeosortase_dom"/>
</dbReference>
<dbReference type="Pfam" id="PF09721">
    <property type="entry name" value="Exosortase_EpsH"/>
    <property type="match status" value="1"/>
</dbReference>
<dbReference type="InterPro" id="IPR026323">
    <property type="entry name" value="Exosortase-related_prot_XrtF"/>
</dbReference>
<comment type="subcellular location">
    <subcellularLocation>
        <location evidence="1">Cell membrane</location>
        <topology evidence="1">Multi-pass membrane protein</topology>
    </subcellularLocation>
</comment>
<dbReference type="NCBIfam" id="TIGR04178">
    <property type="entry name" value="exo_archaeo"/>
    <property type="match status" value="1"/>
</dbReference>
<proteinExistence type="predicted"/>
<comment type="caution">
    <text evidence="9">The sequence shown here is derived from an EMBL/GenBank/DDBJ whole genome shotgun (WGS) entry which is preliminary data.</text>
</comment>
<evidence type="ECO:0000256" key="3">
    <source>
        <dbReference type="ARBA" id="ARBA00022670"/>
    </source>
</evidence>